<dbReference type="STRING" id="500635.MITSMUL_04957"/>
<organism evidence="1 2">
    <name type="scientific">Mitsuokella multacida DSM 20544</name>
    <dbReference type="NCBI Taxonomy" id="500635"/>
    <lineage>
        <taxon>Bacteria</taxon>
        <taxon>Bacillati</taxon>
        <taxon>Bacillota</taxon>
        <taxon>Negativicutes</taxon>
        <taxon>Selenomonadales</taxon>
        <taxon>Selenomonadaceae</taxon>
        <taxon>Mitsuokella</taxon>
    </lineage>
</organism>
<accession>C9KP03</accession>
<dbReference type="AlphaFoldDB" id="C9KP03"/>
<dbReference type="EMBL" id="ABWK02000019">
    <property type="protein sequence ID" value="EEX68374.1"/>
    <property type="molecule type" value="Genomic_DNA"/>
</dbReference>
<comment type="caution">
    <text evidence="1">The sequence shown here is derived from an EMBL/GenBank/DDBJ whole genome shotgun (WGS) entry which is preliminary data.</text>
</comment>
<proteinExistence type="predicted"/>
<reference evidence="1" key="1">
    <citation type="submission" date="2009-09" db="EMBL/GenBank/DDBJ databases">
        <authorList>
            <person name="Weinstock G."/>
            <person name="Sodergren E."/>
            <person name="Clifton S."/>
            <person name="Fulton L."/>
            <person name="Fulton B."/>
            <person name="Courtney L."/>
            <person name="Fronick C."/>
            <person name="Harrison M."/>
            <person name="Strong C."/>
            <person name="Farmer C."/>
            <person name="Delahaunty K."/>
            <person name="Markovic C."/>
            <person name="Hall O."/>
            <person name="Minx P."/>
            <person name="Tomlinson C."/>
            <person name="Mitreva M."/>
            <person name="Nelson J."/>
            <person name="Hou S."/>
            <person name="Wollam A."/>
            <person name="Pepin K.H."/>
            <person name="Johnson M."/>
            <person name="Bhonagiri V."/>
            <person name="Nash W.E."/>
            <person name="Warren W."/>
            <person name="Chinwalla A."/>
            <person name="Mardis E.R."/>
            <person name="Wilson R.K."/>
        </authorList>
    </citation>
    <scope>NUCLEOTIDE SEQUENCE [LARGE SCALE GENOMIC DNA]</scope>
    <source>
        <strain evidence="1">DSM 20544</strain>
    </source>
</reference>
<dbReference type="PATRIC" id="fig|500635.8.peg.1636"/>
<dbReference type="HOGENOM" id="CLU_3202107_0_0_9"/>
<gene>
    <name evidence="1" type="ORF">MITSMUL_04957</name>
</gene>
<keyword evidence="2" id="KW-1185">Reference proteome</keyword>
<protein>
    <submittedName>
        <fullName evidence="1">Uncharacterized protein</fullName>
    </submittedName>
</protein>
<evidence type="ECO:0000313" key="1">
    <source>
        <dbReference type="EMBL" id="EEX68374.1"/>
    </source>
</evidence>
<dbReference type="RefSeq" id="WP_005841922.1">
    <property type="nucleotide sequence ID" value="NZ_GG697142.2"/>
</dbReference>
<evidence type="ECO:0000313" key="2">
    <source>
        <dbReference type="Proteomes" id="UP000003671"/>
    </source>
</evidence>
<sequence length="45" mass="5506">MMGRKNTLRPEGLWARLQNFILNAVWSIAWLGRWTIRLLRRLLQR</sequence>
<dbReference type="Proteomes" id="UP000003671">
    <property type="component" value="Unassembled WGS sequence"/>
</dbReference>
<dbReference type="GeneID" id="93482623"/>
<name>C9KP03_9FIRM</name>